<keyword evidence="2" id="KW-1185">Reference proteome</keyword>
<evidence type="ECO:0000313" key="2">
    <source>
        <dbReference type="Proteomes" id="UP001293593"/>
    </source>
</evidence>
<protein>
    <submittedName>
        <fullName evidence="1">Uncharacterized protein</fullName>
    </submittedName>
</protein>
<organism evidence="1 2">
    <name type="scientific">Acacia crassicarpa</name>
    <name type="common">northern wattle</name>
    <dbReference type="NCBI Taxonomy" id="499986"/>
    <lineage>
        <taxon>Eukaryota</taxon>
        <taxon>Viridiplantae</taxon>
        <taxon>Streptophyta</taxon>
        <taxon>Embryophyta</taxon>
        <taxon>Tracheophyta</taxon>
        <taxon>Spermatophyta</taxon>
        <taxon>Magnoliopsida</taxon>
        <taxon>eudicotyledons</taxon>
        <taxon>Gunneridae</taxon>
        <taxon>Pentapetalae</taxon>
        <taxon>rosids</taxon>
        <taxon>fabids</taxon>
        <taxon>Fabales</taxon>
        <taxon>Fabaceae</taxon>
        <taxon>Caesalpinioideae</taxon>
        <taxon>mimosoid clade</taxon>
        <taxon>Acacieae</taxon>
        <taxon>Acacia</taxon>
    </lineage>
</organism>
<accession>A0AAE1M933</accession>
<name>A0AAE1M933_9FABA</name>
<comment type="caution">
    <text evidence="1">The sequence shown here is derived from an EMBL/GenBank/DDBJ whole genome shotgun (WGS) entry which is preliminary data.</text>
</comment>
<proteinExistence type="predicted"/>
<gene>
    <name evidence="1" type="ORF">QN277_009426</name>
</gene>
<sequence length="76" mass="8953">MACPLCSVSPLRFCLQPGFYFSADVHNGTEWKKQISPDCFLKFSSLLCFFMPQQKLRSGIFRLRRRQRREFRSGSN</sequence>
<dbReference type="AlphaFoldDB" id="A0AAE1M933"/>
<reference evidence="1" key="1">
    <citation type="submission" date="2023-10" db="EMBL/GenBank/DDBJ databases">
        <title>Chromosome-level genome of the transformable northern wattle, Acacia crassicarpa.</title>
        <authorList>
            <person name="Massaro I."/>
            <person name="Sinha N.R."/>
            <person name="Poethig S."/>
            <person name="Leichty A.R."/>
        </authorList>
    </citation>
    <scope>NUCLEOTIDE SEQUENCE</scope>
    <source>
        <strain evidence="1">Acra3RX</strain>
        <tissue evidence="1">Leaf</tissue>
    </source>
</reference>
<dbReference type="EMBL" id="JAWXYG010000014">
    <property type="protein sequence ID" value="KAK4253988.1"/>
    <property type="molecule type" value="Genomic_DNA"/>
</dbReference>
<dbReference type="Proteomes" id="UP001293593">
    <property type="component" value="Unassembled WGS sequence"/>
</dbReference>
<evidence type="ECO:0000313" key="1">
    <source>
        <dbReference type="EMBL" id="KAK4253988.1"/>
    </source>
</evidence>